<evidence type="ECO:0000313" key="2">
    <source>
        <dbReference type="EMBL" id="SHJ12356.1"/>
    </source>
</evidence>
<keyword evidence="3" id="KW-1185">Reference proteome</keyword>
<reference evidence="2 3" key="1">
    <citation type="submission" date="2016-11" db="EMBL/GenBank/DDBJ databases">
        <authorList>
            <person name="Jaros S."/>
            <person name="Januszkiewicz K."/>
            <person name="Wedrychowicz H."/>
        </authorList>
    </citation>
    <scope>NUCLEOTIDE SEQUENCE [LARGE SCALE GENOMIC DNA]</scope>
    <source>
        <strain evidence="2 3">DSM 14809</strain>
    </source>
</reference>
<dbReference type="OrthoDB" id="5522265at2"/>
<evidence type="ECO:0000259" key="1">
    <source>
        <dbReference type="Pfam" id="PF08241"/>
    </source>
</evidence>
<dbReference type="EMBL" id="FQYQ01000010">
    <property type="protein sequence ID" value="SHJ12356.1"/>
    <property type="molecule type" value="Genomic_DNA"/>
</dbReference>
<proteinExistence type="predicted"/>
<dbReference type="InterPro" id="IPR029063">
    <property type="entry name" value="SAM-dependent_MTases_sf"/>
</dbReference>
<protein>
    <submittedName>
        <fullName evidence="2">Methyltransferase domain-containing protein</fullName>
    </submittedName>
</protein>
<keyword evidence="2" id="KW-0489">Methyltransferase</keyword>
<sequence>MNADLTKENKAYWLQRAAGYSEVNKEELSGAQRNTWTSFLTKEITAAFPDKAPADINIIDIGAGPGFLSIILAEAGYKVTAYDFAETMIEEARANAGGFANQIHFVQGDAMNLDFEDGSFDVVISRNLTWNLPDPAKAYQHWTRVLRSGGLMMVFDANWYRYLIDEDKRAAYVEDRQNVAEEGYGDYNIGENFDKMEVIAGKMPLTAKLRPQWDLEYLTELNVGQVFVQEDVGQLVYSKKELVNYKSTPLFMVKLVRK</sequence>
<dbReference type="GO" id="GO:0032259">
    <property type="term" value="P:methylation"/>
    <property type="evidence" value="ECO:0007669"/>
    <property type="project" value="UniProtKB-KW"/>
</dbReference>
<dbReference type="Gene3D" id="3.40.50.150">
    <property type="entry name" value="Vaccinia Virus protein VP39"/>
    <property type="match status" value="1"/>
</dbReference>
<dbReference type="STRING" id="185007.SAMN02910350_02594"/>
<accession>A0A1M6GR61</accession>
<dbReference type="SUPFAM" id="SSF53335">
    <property type="entry name" value="S-adenosyl-L-methionine-dependent methyltransferases"/>
    <property type="match status" value="1"/>
</dbReference>
<feature type="domain" description="Methyltransferase type 11" evidence="1">
    <location>
        <begin position="59"/>
        <end position="153"/>
    </location>
</feature>
<dbReference type="PANTHER" id="PTHR43591:SF24">
    <property type="entry name" value="2-METHOXY-6-POLYPRENYL-1,4-BENZOQUINOL METHYLASE, MITOCHONDRIAL"/>
    <property type="match status" value="1"/>
</dbReference>
<dbReference type="InterPro" id="IPR013216">
    <property type="entry name" value="Methyltransf_11"/>
</dbReference>
<dbReference type="CDD" id="cd02440">
    <property type="entry name" value="AdoMet_MTases"/>
    <property type="match status" value="1"/>
</dbReference>
<dbReference type="AlphaFoldDB" id="A0A1M6GR61"/>
<name>A0A1M6GR61_PSEXY</name>
<dbReference type="PANTHER" id="PTHR43591">
    <property type="entry name" value="METHYLTRANSFERASE"/>
    <property type="match status" value="1"/>
</dbReference>
<keyword evidence="2" id="KW-0808">Transferase</keyword>
<dbReference type="GO" id="GO:0008757">
    <property type="term" value="F:S-adenosylmethionine-dependent methyltransferase activity"/>
    <property type="evidence" value="ECO:0007669"/>
    <property type="project" value="InterPro"/>
</dbReference>
<organism evidence="2 3">
    <name type="scientific">Pseudobutyrivibrio xylanivorans DSM 14809</name>
    <dbReference type="NCBI Taxonomy" id="1123012"/>
    <lineage>
        <taxon>Bacteria</taxon>
        <taxon>Bacillati</taxon>
        <taxon>Bacillota</taxon>
        <taxon>Clostridia</taxon>
        <taxon>Lachnospirales</taxon>
        <taxon>Lachnospiraceae</taxon>
        <taxon>Pseudobutyrivibrio</taxon>
    </lineage>
</organism>
<dbReference type="Proteomes" id="UP000184185">
    <property type="component" value="Unassembled WGS sequence"/>
</dbReference>
<dbReference type="Pfam" id="PF08241">
    <property type="entry name" value="Methyltransf_11"/>
    <property type="match status" value="1"/>
</dbReference>
<gene>
    <name evidence="2" type="ORF">SAMN02745725_01817</name>
</gene>
<dbReference type="RefSeq" id="WP_072916481.1">
    <property type="nucleotide sequence ID" value="NZ_FQYQ01000010.1"/>
</dbReference>
<evidence type="ECO:0000313" key="3">
    <source>
        <dbReference type="Proteomes" id="UP000184185"/>
    </source>
</evidence>